<evidence type="ECO:0000259" key="5">
    <source>
        <dbReference type="PROSITE" id="PS51832"/>
    </source>
</evidence>
<evidence type="ECO:0000256" key="1">
    <source>
        <dbReference type="SAM" id="Phobius"/>
    </source>
</evidence>
<keyword evidence="7" id="KW-1185">Reference proteome</keyword>
<dbReference type="NCBIfam" id="TIGR00254">
    <property type="entry name" value="GGDEF"/>
    <property type="match status" value="1"/>
</dbReference>
<evidence type="ECO:0000259" key="3">
    <source>
        <dbReference type="PROSITE" id="PS50113"/>
    </source>
</evidence>
<dbReference type="InterPro" id="IPR001610">
    <property type="entry name" value="PAC"/>
</dbReference>
<dbReference type="InterPro" id="IPR052155">
    <property type="entry name" value="Biofilm_reg_signaling"/>
</dbReference>
<dbReference type="SUPFAM" id="SSF109604">
    <property type="entry name" value="HD-domain/PDEase-like"/>
    <property type="match status" value="1"/>
</dbReference>
<dbReference type="InterPro" id="IPR000160">
    <property type="entry name" value="GGDEF_dom"/>
</dbReference>
<keyword evidence="1" id="KW-1133">Transmembrane helix</keyword>
<dbReference type="InterPro" id="IPR037522">
    <property type="entry name" value="HD_GYP_dom"/>
</dbReference>
<feature type="transmembrane region" description="Helical" evidence="1">
    <location>
        <begin position="46"/>
        <end position="64"/>
    </location>
</feature>
<dbReference type="eggNOG" id="COG3437">
    <property type="taxonomic scope" value="Bacteria"/>
</dbReference>
<dbReference type="InterPro" id="IPR003607">
    <property type="entry name" value="HD/PDEase_dom"/>
</dbReference>
<dbReference type="RefSeq" id="WP_008410461.1">
    <property type="nucleotide sequence ID" value="NZ_CAOS01000003.1"/>
</dbReference>
<feature type="domain" description="HD-GYP" evidence="5">
    <location>
        <begin position="492"/>
        <end position="681"/>
    </location>
</feature>
<dbReference type="PROSITE" id="PS50112">
    <property type="entry name" value="PAS"/>
    <property type="match status" value="2"/>
</dbReference>
<dbReference type="PROSITE" id="PS50113">
    <property type="entry name" value="PAC"/>
    <property type="match status" value="1"/>
</dbReference>
<dbReference type="CDD" id="cd00077">
    <property type="entry name" value="HDc"/>
    <property type="match status" value="1"/>
</dbReference>
<sequence>MSKQFTRAAWQISLVYVLVSTGWVYFSDYILNMLVRDKHLLTIWQTYKGIVFVSATGLLLFYLIGRQMRERLAAEQALRASEEKYRNIVEQSVDGVVLADRQGRIVEWNSGMENISGTARQQVLGRFLWDVVFSFASPEKRQAALYQDFQAKILAALRCQASPLFNKPQEFVIYRPDGQVRYIQEIKFPITIGDSFYIGVIIRDVSESKQTEQQLLLQKACLQQLFDNSPNAIVMLDNEDRVVNCNRAFEEIFQYTGAEVRGRNINDLIVPGRLVAEASELSRQVLAGQASVLRETVRQKKDGSEIHVHLLGYPIFLNNRPVGLYGVYKDITEQKKAEEKLQYLSLRDSLTGLYNRTFFEQEMKRLPQAHLAVGIILCDLNGLKLVNDTMGHDTGDALLRAAADVFQHCFRQQDVIARIGGDEFAVLLPDADRAMLEDMVQRVKNALDVYNAGHPQLPLSVSVGLAAGKARDIHNLFKEADNNMYREKLHHSQSTRSAIVQTLIKALEARDFITEGHGQRLQELLVGLAQKIGLPASRWGDLRLLARFHDIGKVGIPDRLLFKPGRLTPEEVAEMQRHCEIGHRIAQSAPDLVPIADWILKHHEWWNGKGYPLGLQGEEIPLECRMLAIADAYDAMTSDRPYRRAMPRQAALAELAKGAGEQFDPHLVNVFINMMESHDVA</sequence>
<keyword evidence="1" id="KW-0812">Transmembrane</keyword>
<proteinExistence type="predicted"/>
<name>K8DY18_9FIRM</name>
<dbReference type="OrthoDB" id="9798833at2"/>
<dbReference type="InterPro" id="IPR035965">
    <property type="entry name" value="PAS-like_dom_sf"/>
</dbReference>
<dbReference type="SMART" id="SM00267">
    <property type="entry name" value="GGDEF"/>
    <property type="match status" value="1"/>
</dbReference>
<dbReference type="Pfam" id="PF00990">
    <property type="entry name" value="GGDEF"/>
    <property type="match status" value="1"/>
</dbReference>
<dbReference type="Gene3D" id="3.30.450.20">
    <property type="entry name" value="PAS domain"/>
    <property type="match status" value="2"/>
</dbReference>
<organism evidence="6 7">
    <name type="scientific">Desulforamulus hydrothermalis Lam5 = DSM 18033</name>
    <dbReference type="NCBI Taxonomy" id="1121428"/>
    <lineage>
        <taxon>Bacteria</taxon>
        <taxon>Bacillati</taxon>
        <taxon>Bacillota</taxon>
        <taxon>Clostridia</taxon>
        <taxon>Eubacteriales</taxon>
        <taxon>Peptococcaceae</taxon>
        <taxon>Desulforamulus</taxon>
    </lineage>
</organism>
<dbReference type="Gene3D" id="3.30.70.270">
    <property type="match status" value="1"/>
</dbReference>
<dbReference type="Proteomes" id="UP000009315">
    <property type="component" value="Unassembled WGS sequence"/>
</dbReference>
<dbReference type="PROSITE" id="PS50887">
    <property type="entry name" value="GGDEF"/>
    <property type="match status" value="1"/>
</dbReference>
<dbReference type="EMBL" id="CAOS01000003">
    <property type="protein sequence ID" value="CCO07545.1"/>
    <property type="molecule type" value="Genomic_DNA"/>
</dbReference>
<dbReference type="AlphaFoldDB" id="K8DY18"/>
<dbReference type="Pfam" id="PF13487">
    <property type="entry name" value="HD_5"/>
    <property type="match status" value="1"/>
</dbReference>
<dbReference type="SUPFAM" id="SSF55073">
    <property type="entry name" value="Nucleotide cyclase"/>
    <property type="match status" value="1"/>
</dbReference>
<dbReference type="PANTHER" id="PTHR44757:SF2">
    <property type="entry name" value="BIOFILM ARCHITECTURE MAINTENANCE PROTEIN MBAA"/>
    <property type="match status" value="1"/>
</dbReference>
<evidence type="ECO:0000313" key="7">
    <source>
        <dbReference type="Proteomes" id="UP000009315"/>
    </source>
</evidence>
<dbReference type="SMART" id="SM00091">
    <property type="entry name" value="PAS"/>
    <property type="match status" value="2"/>
</dbReference>
<dbReference type="PANTHER" id="PTHR44757">
    <property type="entry name" value="DIGUANYLATE CYCLASE DGCP"/>
    <property type="match status" value="1"/>
</dbReference>
<feature type="domain" description="PAC" evidence="3">
    <location>
        <begin position="290"/>
        <end position="343"/>
    </location>
</feature>
<feature type="domain" description="PAS" evidence="2">
    <location>
        <begin position="218"/>
        <end position="271"/>
    </location>
</feature>
<comment type="caution">
    <text evidence="6">The sequence shown here is derived from an EMBL/GenBank/DDBJ whole genome shotgun (WGS) entry which is preliminary data.</text>
</comment>
<feature type="transmembrane region" description="Helical" evidence="1">
    <location>
        <begin position="7"/>
        <end position="26"/>
    </location>
</feature>
<dbReference type="SUPFAM" id="SSF55785">
    <property type="entry name" value="PYP-like sensor domain (PAS domain)"/>
    <property type="match status" value="2"/>
</dbReference>
<dbReference type="PROSITE" id="PS51832">
    <property type="entry name" value="HD_GYP"/>
    <property type="match status" value="1"/>
</dbReference>
<dbReference type="SMART" id="SM00471">
    <property type="entry name" value="HDc"/>
    <property type="match status" value="1"/>
</dbReference>
<dbReference type="InterPro" id="IPR029787">
    <property type="entry name" value="Nucleotide_cyclase"/>
</dbReference>
<gene>
    <name evidence="6" type="ORF">DESHY_110491</name>
</gene>
<reference evidence="6 7" key="1">
    <citation type="journal article" date="2013" name="Genome Announc.">
        <title>Genome Sequence of the Sulfate-Reducing Bacterium Desulfotomaculum hydrothermale Lam5(T).</title>
        <authorList>
            <person name="Amin O."/>
            <person name="Fardeau M.L."/>
            <person name="Valette O."/>
            <person name="Hirschler-Rea A."/>
            <person name="Barbe V."/>
            <person name="Medigue C."/>
            <person name="Vacherie B."/>
            <person name="Ollivier B."/>
            <person name="Bertin P.N."/>
            <person name="Dolla A."/>
        </authorList>
    </citation>
    <scope>NUCLEOTIDE SEQUENCE [LARGE SCALE GENOMIC DNA]</scope>
    <source>
        <strain evidence="7">Lam5 / DSM 18033</strain>
    </source>
</reference>
<dbReference type="SMART" id="SM00086">
    <property type="entry name" value="PAC"/>
    <property type="match status" value="2"/>
</dbReference>
<feature type="domain" description="GGDEF" evidence="4">
    <location>
        <begin position="371"/>
        <end position="502"/>
    </location>
</feature>
<evidence type="ECO:0000259" key="4">
    <source>
        <dbReference type="PROSITE" id="PS50887"/>
    </source>
</evidence>
<dbReference type="InterPro" id="IPR000700">
    <property type="entry name" value="PAS-assoc_C"/>
</dbReference>
<accession>K8DY18</accession>
<dbReference type="InterPro" id="IPR000014">
    <property type="entry name" value="PAS"/>
</dbReference>
<feature type="domain" description="PAS" evidence="2">
    <location>
        <begin position="81"/>
        <end position="142"/>
    </location>
</feature>
<dbReference type="Pfam" id="PF13426">
    <property type="entry name" value="PAS_9"/>
    <property type="match status" value="2"/>
</dbReference>
<dbReference type="InterPro" id="IPR043128">
    <property type="entry name" value="Rev_trsase/Diguanyl_cyclase"/>
</dbReference>
<dbReference type="Gene3D" id="1.10.3210.10">
    <property type="entry name" value="Hypothetical protein af1432"/>
    <property type="match status" value="1"/>
</dbReference>
<protein>
    <submittedName>
        <fullName evidence="6">Diguanylate cyclase with PAS/PAC sensor</fullName>
    </submittedName>
</protein>
<dbReference type="CDD" id="cd01949">
    <property type="entry name" value="GGDEF"/>
    <property type="match status" value="1"/>
</dbReference>
<dbReference type="CDD" id="cd00130">
    <property type="entry name" value="PAS"/>
    <property type="match status" value="2"/>
</dbReference>
<dbReference type="STRING" id="1121428.DESHY_110491"/>
<evidence type="ECO:0000313" key="6">
    <source>
        <dbReference type="EMBL" id="CCO07545.1"/>
    </source>
</evidence>
<evidence type="ECO:0000259" key="2">
    <source>
        <dbReference type="PROSITE" id="PS50112"/>
    </source>
</evidence>
<keyword evidence="1" id="KW-0472">Membrane</keyword>
<dbReference type="NCBIfam" id="TIGR00229">
    <property type="entry name" value="sensory_box"/>
    <property type="match status" value="2"/>
</dbReference>